<dbReference type="EMBL" id="OU900108">
    <property type="protein sequence ID" value="CAG9858077.1"/>
    <property type="molecule type" value="Genomic_DNA"/>
</dbReference>
<dbReference type="InterPro" id="IPR051004">
    <property type="entry name" value="DC-SIGN_domain-containing"/>
</dbReference>
<accession>A0A9N9XN86</accession>
<evidence type="ECO:0000313" key="3">
    <source>
        <dbReference type="EMBL" id="CAG9858077.1"/>
    </source>
</evidence>
<dbReference type="InterPro" id="IPR016186">
    <property type="entry name" value="C-type_lectin-like/link_sf"/>
</dbReference>
<dbReference type="AlphaFoldDB" id="A0A9N9XN86"/>
<keyword evidence="4" id="KW-1185">Reference proteome</keyword>
<dbReference type="Gene3D" id="3.10.100.10">
    <property type="entry name" value="Mannose-Binding Protein A, subunit A"/>
    <property type="match status" value="3"/>
</dbReference>
<dbReference type="InterPro" id="IPR016187">
    <property type="entry name" value="CTDL_fold"/>
</dbReference>
<dbReference type="PANTHER" id="PTHR22802">
    <property type="entry name" value="C-TYPE LECTIN SUPERFAMILY MEMBER"/>
    <property type="match status" value="1"/>
</dbReference>
<feature type="domain" description="C-type lectin" evidence="2">
    <location>
        <begin position="46"/>
        <end position="164"/>
    </location>
</feature>
<name>A0A9N9XN86_PHYSR</name>
<evidence type="ECO:0000259" key="2">
    <source>
        <dbReference type="PROSITE" id="PS50041"/>
    </source>
</evidence>
<dbReference type="InterPro" id="IPR001304">
    <property type="entry name" value="C-type_lectin-like"/>
</dbReference>
<dbReference type="Pfam" id="PF00059">
    <property type="entry name" value="Lectin_C"/>
    <property type="match status" value="1"/>
</dbReference>
<dbReference type="SMART" id="SM00034">
    <property type="entry name" value="CLECT"/>
    <property type="match status" value="2"/>
</dbReference>
<protein>
    <recommendedName>
        <fullName evidence="2">C-type lectin domain-containing protein</fullName>
    </recommendedName>
</protein>
<feature type="signal peptide" evidence="1">
    <location>
        <begin position="1"/>
        <end position="28"/>
    </location>
</feature>
<dbReference type="PROSITE" id="PS50041">
    <property type="entry name" value="C_TYPE_LECTIN_2"/>
    <property type="match status" value="1"/>
</dbReference>
<dbReference type="CDD" id="cd00037">
    <property type="entry name" value="CLECT"/>
    <property type="match status" value="2"/>
</dbReference>
<evidence type="ECO:0000313" key="4">
    <source>
        <dbReference type="Proteomes" id="UP001153712"/>
    </source>
</evidence>
<reference evidence="3" key="1">
    <citation type="submission" date="2022-01" db="EMBL/GenBank/DDBJ databases">
        <authorList>
            <person name="King R."/>
        </authorList>
    </citation>
    <scope>NUCLEOTIDE SEQUENCE</scope>
</reference>
<proteinExistence type="predicted"/>
<evidence type="ECO:0000256" key="1">
    <source>
        <dbReference type="SAM" id="SignalP"/>
    </source>
</evidence>
<dbReference type="Proteomes" id="UP001153712">
    <property type="component" value="Chromosome 15"/>
</dbReference>
<dbReference type="SUPFAM" id="SSF56436">
    <property type="entry name" value="C-type lectin-like"/>
    <property type="match status" value="3"/>
</dbReference>
<keyword evidence="1" id="KW-0732">Signal</keyword>
<gene>
    <name evidence="3" type="ORF">PHYEVI_LOCUS4469</name>
</gene>
<feature type="chain" id="PRO_5040139100" description="C-type lectin domain-containing protein" evidence="1">
    <location>
        <begin position="29"/>
        <end position="426"/>
    </location>
</feature>
<organism evidence="3 4">
    <name type="scientific">Phyllotreta striolata</name>
    <name type="common">Striped flea beetle</name>
    <name type="synonym">Crioceris striolata</name>
    <dbReference type="NCBI Taxonomy" id="444603"/>
    <lineage>
        <taxon>Eukaryota</taxon>
        <taxon>Metazoa</taxon>
        <taxon>Ecdysozoa</taxon>
        <taxon>Arthropoda</taxon>
        <taxon>Hexapoda</taxon>
        <taxon>Insecta</taxon>
        <taxon>Pterygota</taxon>
        <taxon>Neoptera</taxon>
        <taxon>Endopterygota</taxon>
        <taxon>Coleoptera</taxon>
        <taxon>Polyphaga</taxon>
        <taxon>Cucujiformia</taxon>
        <taxon>Chrysomeloidea</taxon>
        <taxon>Chrysomelidae</taxon>
        <taxon>Galerucinae</taxon>
        <taxon>Alticini</taxon>
        <taxon>Phyllotreta</taxon>
    </lineage>
</organism>
<dbReference type="PANTHER" id="PTHR22802:SF465">
    <property type="entry name" value="AT17652P-RELATED"/>
    <property type="match status" value="1"/>
</dbReference>
<dbReference type="OrthoDB" id="6755816at2759"/>
<sequence length="426" mass="49147">MLRCKSTSVCAIFAQILIILELFSVCGAARNQRSSTQRKVLPLIHNGVKSYYLETTLKAEFIKAHRFCISHGMELLAIESKEENDFLDKTLLDKGIRALMLGGADWAWLNTGKKITYFNWISDQPDDYQHNENCLHVQQRNIYGKQILKWNDLFCGDQLNFICEFKWTKNCTKFLDSVQTDLLNAHRFCKSHGMELLTIESSDENKFLYRQIIDQVGRSGGFWTSAARLQVGSEFISLGTAIEQNSPANGGDPEFKMDDVSCNSKKYFICEFKWTKDCIKNVDLSHVGQDKSTGTNGPIDVRIMFNLLRLWEFATRPKWQEKLLHREYINGSSNFMSMGTGKIISNPNWLPNQPDDHLQRQKCVRLIQNSPASVRYPDFQLDDLECSVHRNFICESKRPNGCTTFLNSFYLDKDKLKEIDDHLNVR</sequence>